<evidence type="ECO:0008006" key="4">
    <source>
        <dbReference type="Google" id="ProtNLM"/>
    </source>
</evidence>
<keyword evidence="3" id="KW-1185">Reference proteome</keyword>
<dbReference type="Proteomes" id="UP000008457">
    <property type="component" value="Chromosome"/>
</dbReference>
<proteinExistence type="predicted"/>
<dbReference type="RefSeq" id="WP_013779746.1">
    <property type="nucleotide sequence ID" value="NC_015520.1"/>
</dbReference>
<organism evidence="2 3">
    <name type="scientific">Mahella australiensis (strain DSM 15567 / CIP 107919 / 50-1 BON)</name>
    <dbReference type="NCBI Taxonomy" id="697281"/>
    <lineage>
        <taxon>Bacteria</taxon>
        <taxon>Bacillati</taxon>
        <taxon>Bacillota</taxon>
        <taxon>Clostridia</taxon>
        <taxon>Thermoanaerobacterales</taxon>
        <taxon>Thermoanaerobacterales Family IV. Incertae Sedis</taxon>
        <taxon>Mahella</taxon>
    </lineage>
</organism>
<dbReference type="InterPro" id="IPR009951">
    <property type="entry name" value="Host-nuc_inhib_Gam"/>
</dbReference>
<accession>F3ZVG2</accession>
<dbReference type="SUPFAM" id="SSF161266">
    <property type="entry name" value="Gam-like"/>
    <property type="match status" value="1"/>
</dbReference>
<keyword evidence="1" id="KW-0175">Coiled coil</keyword>
<dbReference type="HOGENOM" id="CLU_109237_0_0_9"/>
<dbReference type="STRING" id="697281.Mahau_0089"/>
<evidence type="ECO:0000313" key="3">
    <source>
        <dbReference type="Proteomes" id="UP000008457"/>
    </source>
</evidence>
<sequence>MDNIALEIIDEHVEEGFVIDDDAKAEWALRKIAEERAETQRYINVCQTMINEYQAKIQKAQGELNNSTSYLKSLLAQYFETVPKQKTKTQETYKLPSGALKKKYLAPEFVRDDEKLLAWLKERNMASYIKVKESPDWAGLKKNVHVSGECVADENGEIIDGVKAVERPPVFEVEV</sequence>
<gene>
    <name evidence="2" type="ordered locus">Mahau_0089</name>
</gene>
<reference evidence="3" key="1">
    <citation type="submission" date="2010-11" db="EMBL/GenBank/DDBJ databases">
        <title>The complete genome of Mahella australiensis DSM 15567.</title>
        <authorList>
            <consortium name="US DOE Joint Genome Institute (JGI-PGF)"/>
            <person name="Lucas S."/>
            <person name="Copeland A."/>
            <person name="Lapidus A."/>
            <person name="Bruce D."/>
            <person name="Goodwin L."/>
            <person name="Pitluck S."/>
            <person name="Kyrpides N."/>
            <person name="Mavromatis K."/>
            <person name="Pagani I."/>
            <person name="Ivanova N."/>
            <person name="Teshima H."/>
            <person name="Brettin T."/>
            <person name="Detter J.C."/>
            <person name="Han C."/>
            <person name="Tapia R."/>
            <person name="Land M."/>
            <person name="Hauser L."/>
            <person name="Markowitz V."/>
            <person name="Cheng J.-F."/>
            <person name="Hugenholtz P."/>
            <person name="Woyke T."/>
            <person name="Wu D."/>
            <person name="Spring S."/>
            <person name="Pukall R."/>
            <person name="Steenblock K."/>
            <person name="Schneider S."/>
            <person name="Klenk H.-P."/>
            <person name="Eisen J.A."/>
        </authorList>
    </citation>
    <scope>NUCLEOTIDE SEQUENCE [LARGE SCALE GENOMIC DNA]</scope>
    <source>
        <strain evidence="3">DSM 15567 / CIP 107919 / 50-1 BON</strain>
    </source>
</reference>
<reference evidence="2 3" key="2">
    <citation type="journal article" date="2011" name="Stand. Genomic Sci.">
        <title>Complete genome sequence of Mahella australiensis type strain (50-1 BON).</title>
        <authorList>
            <person name="Sikorski J."/>
            <person name="Teshima H."/>
            <person name="Nolan M."/>
            <person name="Lucas S."/>
            <person name="Hammon N."/>
            <person name="Deshpande S."/>
            <person name="Cheng J.F."/>
            <person name="Pitluck S."/>
            <person name="Liolios K."/>
            <person name="Pagani I."/>
            <person name="Ivanova N."/>
            <person name="Huntemann M."/>
            <person name="Mavromatis K."/>
            <person name="Ovchinikova G."/>
            <person name="Pati A."/>
            <person name="Tapia R."/>
            <person name="Han C."/>
            <person name="Goodwin L."/>
            <person name="Chen A."/>
            <person name="Palaniappan K."/>
            <person name="Land M."/>
            <person name="Hauser L."/>
            <person name="Ngatchou-Djao O.D."/>
            <person name="Rohde M."/>
            <person name="Pukall R."/>
            <person name="Spring S."/>
            <person name="Abt B."/>
            <person name="Goker M."/>
            <person name="Detter J.C."/>
            <person name="Woyke T."/>
            <person name="Bristow J."/>
            <person name="Markowitz V."/>
            <person name="Hugenholtz P."/>
            <person name="Eisen J.A."/>
            <person name="Kyrpides N.C."/>
            <person name="Klenk H.P."/>
            <person name="Lapidus A."/>
        </authorList>
    </citation>
    <scope>NUCLEOTIDE SEQUENCE [LARGE SCALE GENOMIC DNA]</scope>
    <source>
        <strain evidence="3">DSM 15567 / CIP 107919 / 50-1 BON</strain>
    </source>
</reference>
<evidence type="ECO:0000256" key="1">
    <source>
        <dbReference type="SAM" id="Coils"/>
    </source>
</evidence>
<dbReference type="GO" id="GO:0003690">
    <property type="term" value="F:double-stranded DNA binding"/>
    <property type="evidence" value="ECO:0007669"/>
    <property type="project" value="InterPro"/>
</dbReference>
<dbReference type="Pfam" id="PF07352">
    <property type="entry name" value="Phage_Mu_Gam"/>
    <property type="match status" value="1"/>
</dbReference>
<dbReference type="EMBL" id="CP002360">
    <property type="protein sequence ID" value="AEE95312.1"/>
    <property type="molecule type" value="Genomic_DNA"/>
</dbReference>
<evidence type="ECO:0000313" key="2">
    <source>
        <dbReference type="EMBL" id="AEE95312.1"/>
    </source>
</evidence>
<protein>
    <recommendedName>
        <fullName evidence="4">Bacteriophage Mu Gam like protein</fullName>
    </recommendedName>
</protein>
<dbReference type="AlphaFoldDB" id="F3ZVG2"/>
<dbReference type="GO" id="GO:0042262">
    <property type="term" value="P:DNA protection"/>
    <property type="evidence" value="ECO:0007669"/>
    <property type="project" value="InterPro"/>
</dbReference>
<name>F3ZVG2_MAHA5</name>
<dbReference type="eggNOG" id="ENOG503301E">
    <property type="taxonomic scope" value="Bacteria"/>
</dbReference>
<dbReference type="OrthoDB" id="1954972at2"/>
<dbReference type="KEGG" id="mas:Mahau_0089"/>
<feature type="coiled-coil region" evidence="1">
    <location>
        <begin position="43"/>
        <end position="70"/>
    </location>
</feature>